<evidence type="ECO:0000256" key="2">
    <source>
        <dbReference type="SAM" id="Coils"/>
    </source>
</evidence>
<dbReference type="PROSITE" id="PS50887">
    <property type="entry name" value="GGDEF"/>
    <property type="match status" value="1"/>
</dbReference>
<feature type="transmembrane region" description="Helical" evidence="3">
    <location>
        <begin position="211"/>
        <end position="232"/>
    </location>
</feature>
<sequence>MRFWVLLFWFGISIFSLPTTALELTDSEIKRPEESFLWRKLSLITAPKSFALLKQAIEHSKPVETTLGQDGAFGLKLKLSNKLTQNGIWFVQLHANYLDVGQAYWQSADGQIFKLPTFGQLNGNSIRMLHSQSFQLALNAQESGYLWLYIDAKKFPVAVQPSIIPDQLFYPKLFQNNAASLMAISVMLTLATIALFAFIRTGQMVTLACAGYVGLHGLGWLAASGGLGHFFLHGYFNPVYLGMLLFPFAIAAASQFTKLLFYCQLQHVGLARLFNTMSVICVVLGTGMLFLPFSSSYFIAHIIGIVWVPVAIYTGIVMLNENDFRAKYYLVGNLFYGVALLFFIVLHVTDINYTGSSEFLVIAALAIDCFCILLSLSEWLQLQQKEYKRSYVMSRVDTLTQIGNRYAFNEDVQQLQGQPYCIVFIDCDGFKSINDKLGHAQGDSYLIEVCTLMKKKLADVGEIYRAGGDEFIWLVNINEQADNVEELTRVLKHLLENVDEAIKQSKWNSAGLSYGLATSIESNSLSDCLTLADQRMYRLKHSKKC</sequence>
<feature type="transmembrane region" description="Helical" evidence="3">
    <location>
        <begin position="178"/>
        <end position="199"/>
    </location>
</feature>
<dbReference type="InterPro" id="IPR050469">
    <property type="entry name" value="Diguanylate_Cyclase"/>
</dbReference>
<dbReference type="InterPro" id="IPR029787">
    <property type="entry name" value="Nucleotide_cyclase"/>
</dbReference>
<evidence type="ECO:0000313" key="6">
    <source>
        <dbReference type="Proteomes" id="UP001163726"/>
    </source>
</evidence>
<dbReference type="Pfam" id="PF00990">
    <property type="entry name" value="GGDEF"/>
    <property type="match status" value="1"/>
</dbReference>
<proteinExistence type="predicted"/>
<keyword evidence="2" id="KW-0175">Coiled coil</keyword>
<feature type="transmembrane region" description="Helical" evidence="3">
    <location>
        <begin position="238"/>
        <end position="261"/>
    </location>
</feature>
<organism evidence="5 6">
    <name type="scientific">Catenovulum adriaticum</name>
    <dbReference type="NCBI Taxonomy" id="2984846"/>
    <lineage>
        <taxon>Bacteria</taxon>
        <taxon>Pseudomonadati</taxon>
        <taxon>Pseudomonadota</taxon>
        <taxon>Gammaproteobacteria</taxon>
        <taxon>Alteromonadales</taxon>
        <taxon>Alteromonadaceae</taxon>
        <taxon>Catenovulum</taxon>
    </lineage>
</organism>
<feature type="transmembrane region" description="Helical" evidence="3">
    <location>
        <begin position="297"/>
        <end position="316"/>
    </location>
</feature>
<dbReference type="InterPro" id="IPR011623">
    <property type="entry name" value="7TMR_DISM_rcpt_extracell_dom1"/>
</dbReference>
<keyword evidence="5" id="KW-0548">Nucleotidyltransferase</keyword>
<feature type="transmembrane region" description="Helical" evidence="3">
    <location>
        <begin position="328"/>
        <end position="347"/>
    </location>
</feature>
<evidence type="ECO:0000313" key="5">
    <source>
        <dbReference type="EMBL" id="WAJ70937.1"/>
    </source>
</evidence>
<keyword evidence="5" id="KW-0808">Transferase</keyword>
<dbReference type="RefSeq" id="WP_268075329.1">
    <property type="nucleotide sequence ID" value="NZ_CP109965.1"/>
</dbReference>
<keyword evidence="6" id="KW-1185">Reference proteome</keyword>
<dbReference type="NCBIfam" id="TIGR00254">
    <property type="entry name" value="GGDEF"/>
    <property type="match status" value="1"/>
</dbReference>
<dbReference type="InterPro" id="IPR043128">
    <property type="entry name" value="Rev_trsase/Diguanyl_cyclase"/>
</dbReference>
<reference evidence="5" key="1">
    <citation type="submission" date="2022-10" db="EMBL/GenBank/DDBJ databases">
        <title>Catenovulum adriacola sp. nov. isolated in the Harbour of Susak.</title>
        <authorList>
            <person name="Schoch T."/>
            <person name="Reich S.J."/>
            <person name="Stoeferle S."/>
            <person name="Flaiz M."/>
            <person name="Kazda M."/>
            <person name="Riedel C.U."/>
            <person name="Duerre P."/>
        </authorList>
    </citation>
    <scope>NUCLEOTIDE SEQUENCE</scope>
    <source>
        <strain evidence="5">TS8</strain>
    </source>
</reference>
<keyword evidence="3" id="KW-0812">Transmembrane</keyword>
<evidence type="ECO:0000256" key="1">
    <source>
        <dbReference type="ARBA" id="ARBA00012528"/>
    </source>
</evidence>
<dbReference type="Proteomes" id="UP001163726">
    <property type="component" value="Chromosome"/>
</dbReference>
<dbReference type="SMART" id="SM00267">
    <property type="entry name" value="GGDEF"/>
    <property type="match status" value="1"/>
</dbReference>
<name>A0ABY7ANT9_9ALTE</name>
<gene>
    <name evidence="5" type="ORF">OLW01_03800</name>
</gene>
<feature type="coiled-coil region" evidence="2">
    <location>
        <begin position="477"/>
        <end position="504"/>
    </location>
</feature>
<accession>A0ABY7ANT9</accession>
<keyword evidence="3" id="KW-1133">Transmembrane helix</keyword>
<dbReference type="CDD" id="cd01949">
    <property type="entry name" value="GGDEF"/>
    <property type="match status" value="1"/>
</dbReference>
<dbReference type="Pfam" id="PF07695">
    <property type="entry name" value="7TMR-DISM_7TM"/>
    <property type="match status" value="1"/>
</dbReference>
<dbReference type="GO" id="GO:0052621">
    <property type="term" value="F:diguanylate cyclase activity"/>
    <property type="evidence" value="ECO:0007669"/>
    <property type="project" value="UniProtKB-EC"/>
</dbReference>
<dbReference type="PANTHER" id="PTHR45138:SF6">
    <property type="entry name" value="DIGUANYLATE CYCLASE DGCN"/>
    <property type="match status" value="1"/>
</dbReference>
<dbReference type="InterPro" id="IPR000160">
    <property type="entry name" value="GGDEF_dom"/>
</dbReference>
<dbReference type="Gene3D" id="3.30.70.270">
    <property type="match status" value="1"/>
</dbReference>
<evidence type="ECO:0000256" key="3">
    <source>
        <dbReference type="SAM" id="Phobius"/>
    </source>
</evidence>
<dbReference type="PANTHER" id="PTHR45138">
    <property type="entry name" value="REGULATORY COMPONENTS OF SENSORY TRANSDUCTION SYSTEM"/>
    <property type="match status" value="1"/>
</dbReference>
<feature type="transmembrane region" description="Helical" evidence="3">
    <location>
        <begin position="359"/>
        <end position="380"/>
    </location>
</feature>
<keyword evidence="3" id="KW-0472">Membrane</keyword>
<evidence type="ECO:0000259" key="4">
    <source>
        <dbReference type="PROSITE" id="PS50887"/>
    </source>
</evidence>
<dbReference type="EMBL" id="CP109965">
    <property type="protein sequence ID" value="WAJ70937.1"/>
    <property type="molecule type" value="Genomic_DNA"/>
</dbReference>
<protein>
    <recommendedName>
        <fullName evidence="1">diguanylate cyclase</fullName>
        <ecNumber evidence="1">2.7.7.65</ecNumber>
    </recommendedName>
</protein>
<dbReference type="SUPFAM" id="SSF55073">
    <property type="entry name" value="Nucleotide cyclase"/>
    <property type="match status" value="1"/>
</dbReference>
<dbReference type="EC" id="2.7.7.65" evidence="1"/>
<feature type="domain" description="GGDEF" evidence="4">
    <location>
        <begin position="418"/>
        <end position="545"/>
    </location>
</feature>
<feature type="transmembrane region" description="Helical" evidence="3">
    <location>
        <begin position="273"/>
        <end position="291"/>
    </location>
</feature>